<dbReference type="GO" id="GO:0016829">
    <property type="term" value="F:lyase activity"/>
    <property type="evidence" value="ECO:0007669"/>
    <property type="project" value="UniProtKB-KW"/>
</dbReference>
<dbReference type="AlphaFoldDB" id="A0A1X7DV03"/>
<dbReference type="GO" id="GO:0006635">
    <property type="term" value="P:fatty acid beta-oxidation"/>
    <property type="evidence" value="ECO:0007669"/>
    <property type="project" value="TreeGrafter"/>
</dbReference>
<dbReference type="CDD" id="cd06558">
    <property type="entry name" value="crotonase-like"/>
    <property type="match status" value="1"/>
</dbReference>
<keyword evidence="4" id="KW-1185">Reference proteome</keyword>
<proteinExistence type="inferred from homology"/>
<dbReference type="EMBL" id="FXAF01000003">
    <property type="protein sequence ID" value="SMF22153.1"/>
    <property type="molecule type" value="Genomic_DNA"/>
</dbReference>
<dbReference type="Proteomes" id="UP000192903">
    <property type="component" value="Unassembled WGS sequence"/>
</dbReference>
<dbReference type="InterPro" id="IPR014748">
    <property type="entry name" value="Enoyl-CoA_hydra_C"/>
</dbReference>
<evidence type="ECO:0000313" key="3">
    <source>
        <dbReference type="EMBL" id="SMF22153.1"/>
    </source>
</evidence>
<dbReference type="InterPro" id="IPR001753">
    <property type="entry name" value="Enoyl-CoA_hydra/iso"/>
</dbReference>
<dbReference type="PANTHER" id="PTHR11941">
    <property type="entry name" value="ENOYL-COA HYDRATASE-RELATED"/>
    <property type="match status" value="1"/>
</dbReference>
<reference evidence="4" key="1">
    <citation type="submission" date="2017-04" db="EMBL/GenBank/DDBJ databases">
        <authorList>
            <person name="Varghese N."/>
            <person name="Submissions S."/>
        </authorList>
    </citation>
    <scope>NUCLEOTIDE SEQUENCE [LARGE SCALE GENOMIC DNA]</scope>
    <source>
        <strain evidence="4">B4P</strain>
    </source>
</reference>
<accession>A0A1X7DV03</accession>
<gene>
    <name evidence="3" type="ORF">SAMN02982989_5921</name>
</gene>
<dbReference type="InterPro" id="IPR029045">
    <property type="entry name" value="ClpP/crotonase-like_dom_sf"/>
</dbReference>
<keyword evidence="2" id="KW-0456">Lyase</keyword>
<organism evidence="3 4">
    <name type="scientific">Xaviernesmea oryzae</name>
    <dbReference type="NCBI Taxonomy" id="464029"/>
    <lineage>
        <taxon>Bacteria</taxon>
        <taxon>Pseudomonadati</taxon>
        <taxon>Pseudomonadota</taxon>
        <taxon>Alphaproteobacteria</taxon>
        <taxon>Hyphomicrobiales</taxon>
        <taxon>Rhizobiaceae</taxon>
        <taxon>Rhizobium/Agrobacterium group</taxon>
        <taxon>Xaviernesmea</taxon>
    </lineage>
</organism>
<dbReference type="STRING" id="464029.SAMN02982989_5921"/>
<protein>
    <submittedName>
        <fullName evidence="3">Enoyl-CoA hydratase</fullName>
    </submittedName>
</protein>
<dbReference type="Gene3D" id="1.10.12.10">
    <property type="entry name" value="Lyase 2-enoyl-coa Hydratase, Chain A, domain 2"/>
    <property type="match status" value="1"/>
</dbReference>
<dbReference type="OrthoDB" id="9775794at2"/>
<evidence type="ECO:0000256" key="2">
    <source>
        <dbReference type="ARBA" id="ARBA00023239"/>
    </source>
</evidence>
<name>A0A1X7DV03_9HYPH</name>
<dbReference type="SUPFAM" id="SSF52096">
    <property type="entry name" value="ClpP/crotonase"/>
    <property type="match status" value="1"/>
</dbReference>
<evidence type="ECO:0000256" key="1">
    <source>
        <dbReference type="ARBA" id="ARBA00005254"/>
    </source>
</evidence>
<dbReference type="PANTHER" id="PTHR11941:SF54">
    <property type="entry name" value="ENOYL-COA HYDRATASE, MITOCHONDRIAL"/>
    <property type="match status" value="1"/>
</dbReference>
<dbReference type="Gene3D" id="3.90.226.10">
    <property type="entry name" value="2-enoyl-CoA Hydratase, Chain A, domain 1"/>
    <property type="match status" value="1"/>
</dbReference>
<comment type="similarity">
    <text evidence="1">Belongs to the enoyl-CoA hydratase/isomerase family.</text>
</comment>
<sequence>MPKADFKTLLLEADGPVWKILINRPDVRNAHDLETFKELVAAFDLVENDPDCRCAILSGVGDVFSAGQDIGFTRSAGAAELDAYGRWNVAARQRIQRNFKPVIAAVNGPAIGGGCYLAAACDLIVAVDTAFFQMREIQAGNHSGGAFLFTIGRARSLEMSLLGRRVPAQQAEEWGLINACVPAEEFEAAVEDYAQELAQVPPLAVRYTKAATNILLDSAGFSAHLDAGAPMQRYLALTPDGREAKVAFKERRKPRFTGAYPAARD</sequence>
<evidence type="ECO:0000313" key="4">
    <source>
        <dbReference type="Proteomes" id="UP000192903"/>
    </source>
</evidence>
<dbReference type="Pfam" id="PF00378">
    <property type="entry name" value="ECH_1"/>
    <property type="match status" value="1"/>
</dbReference>
<dbReference type="RefSeq" id="WP_085421274.1">
    <property type="nucleotide sequence ID" value="NZ_FXAF01000003.1"/>
</dbReference>